<evidence type="ECO:0000259" key="6">
    <source>
        <dbReference type="PROSITE" id="PS50863"/>
    </source>
</evidence>
<comment type="caution">
    <text evidence="8">The sequence shown here is derived from an EMBL/GenBank/DDBJ whole genome shotgun (WGS) entry which is preliminary data.</text>
</comment>
<dbReference type="GO" id="GO:0003700">
    <property type="term" value="F:DNA-binding transcription factor activity"/>
    <property type="evidence" value="ECO:0007669"/>
    <property type="project" value="InterPro"/>
</dbReference>
<protein>
    <submittedName>
        <fullName evidence="8">AP2/B3-like transcriptional factor family protein</fullName>
    </submittedName>
</protein>
<comment type="subcellular location">
    <subcellularLocation>
        <location evidence="1">Nucleus</location>
    </subcellularLocation>
</comment>
<evidence type="ECO:0000313" key="9">
    <source>
        <dbReference type="Proteomes" id="UP000325081"/>
    </source>
</evidence>
<name>A0A5A7Q881_STRAF</name>
<dbReference type="InterPro" id="IPR015300">
    <property type="entry name" value="DNA-bd_pseudobarrel_sf"/>
</dbReference>
<evidence type="ECO:0000256" key="3">
    <source>
        <dbReference type="ARBA" id="ARBA00023125"/>
    </source>
</evidence>
<gene>
    <name evidence="7" type="ORF">STAS_00210</name>
    <name evidence="8" type="ORF">STAS_17888</name>
</gene>
<dbReference type="EMBL" id="BKCP01006071">
    <property type="protein sequence ID" value="GER41182.1"/>
    <property type="molecule type" value="Genomic_DNA"/>
</dbReference>
<evidence type="ECO:0000256" key="4">
    <source>
        <dbReference type="ARBA" id="ARBA00023163"/>
    </source>
</evidence>
<proteinExistence type="predicted"/>
<dbReference type="SUPFAM" id="SSF101936">
    <property type="entry name" value="DNA-binding pseudobarrel domain"/>
    <property type="match status" value="2"/>
</dbReference>
<feature type="domain" description="TF-B3" evidence="6">
    <location>
        <begin position="203"/>
        <end position="272"/>
    </location>
</feature>
<dbReference type="GO" id="GO:0003677">
    <property type="term" value="F:DNA binding"/>
    <property type="evidence" value="ECO:0007669"/>
    <property type="project" value="UniProtKB-KW"/>
</dbReference>
<evidence type="ECO:0000256" key="1">
    <source>
        <dbReference type="ARBA" id="ARBA00004123"/>
    </source>
</evidence>
<keyword evidence="9" id="KW-1185">Reference proteome</keyword>
<dbReference type="PROSITE" id="PS50863">
    <property type="entry name" value="B3"/>
    <property type="match status" value="1"/>
</dbReference>
<evidence type="ECO:0000313" key="8">
    <source>
        <dbReference type="EMBL" id="GER41182.1"/>
    </source>
</evidence>
<keyword evidence="4" id="KW-0804">Transcription</keyword>
<dbReference type="InterPro" id="IPR044800">
    <property type="entry name" value="LEC2-like"/>
</dbReference>
<keyword evidence="5" id="KW-0539">Nucleus</keyword>
<evidence type="ECO:0000313" key="7">
    <source>
        <dbReference type="EMBL" id="GER24669.1"/>
    </source>
</evidence>
<evidence type="ECO:0000256" key="2">
    <source>
        <dbReference type="ARBA" id="ARBA00023015"/>
    </source>
</evidence>
<accession>A0A5A7Q881</accession>
<reference evidence="8" key="2">
    <citation type="journal article" date="2019" name="Curr. Biol.">
        <title>Genome Sequence of Striga asiatica Provides Insight into the Evolution of Plant Parasitism.</title>
        <authorList>
            <person name="Yoshida S."/>
            <person name="Kim S."/>
            <person name="Wafula E.K."/>
            <person name="Tanskanen J."/>
            <person name="Kim Y."/>
            <person name="Honaas L."/>
            <person name="Yang Z."/>
            <person name="Spallek T."/>
            <person name="Conn C.E."/>
            <person name="Ichihashi Y."/>
            <person name="Cheong K."/>
            <person name="Cui S."/>
            <person name="Der J.P."/>
            <person name="Gundlach H."/>
            <person name="Jiao Y."/>
            <person name="Hori C."/>
            <person name="Ishida J.K."/>
            <person name="Kasahara H."/>
            <person name="Kiba T."/>
            <person name="Kim M."/>
            <person name="Koo N."/>
            <person name="Laohavisit A."/>
            <person name="Lee Y."/>
            <person name="Lumba S."/>
            <person name="Mccourt P."/>
            <person name="Mortimer J.C."/>
            <person name="Mutuku J.M."/>
            <person name="Nomura T."/>
            <person name="Sasaki-sekimoto Y."/>
            <person name="Seto Y."/>
            <person name="Wang Y."/>
            <person name="Wakatake T."/>
            <person name="Sakakibara H."/>
            <person name="Demura T."/>
            <person name="Yamaguchi S."/>
            <person name="Yoneyama K."/>
            <person name="Manabe R."/>
            <person name="Nelson D.C."/>
            <person name="Schulman A.H."/>
            <person name="Timko M.P."/>
            <person name="Depamphilis C.W."/>
            <person name="Choi D."/>
            <person name="Shirasu K."/>
        </authorList>
    </citation>
    <scope>NUCLEOTIDE SEQUENCE [LARGE SCALE GENOMIC DNA]</scope>
    <source>
        <strain evidence="8">UVA1</strain>
    </source>
</reference>
<organism evidence="8 9">
    <name type="scientific">Striga asiatica</name>
    <name type="common">Asiatic witchweed</name>
    <name type="synonym">Buchnera asiatica</name>
    <dbReference type="NCBI Taxonomy" id="4170"/>
    <lineage>
        <taxon>Eukaryota</taxon>
        <taxon>Viridiplantae</taxon>
        <taxon>Streptophyta</taxon>
        <taxon>Embryophyta</taxon>
        <taxon>Tracheophyta</taxon>
        <taxon>Spermatophyta</taxon>
        <taxon>Magnoliopsida</taxon>
        <taxon>eudicotyledons</taxon>
        <taxon>Gunneridae</taxon>
        <taxon>Pentapetalae</taxon>
        <taxon>asterids</taxon>
        <taxon>lamiids</taxon>
        <taxon>Lamiales</taxon>
        <taxon>Orobanchaceae</taxon>
        <taxon>Buchnereae</taxon>
        <taxon>Striga</taxon>
    </lineage>
</organism>
<dbReference type="AlphaFoldDB" id="A0A5A7Q881"/>
<dbReference type="Gene3D" id="2.40.330.10">
    <property type="entry name" value="DNA-binding pseudobarrel domain"/>
    <property type="match status" value="2"/>
</dbReference>
<sequence length="291" mass="34419">MTREAYCLSKTLTSVEVVRKKPRLYFDPYDASVLADCPNIGRHPLMKCSKKLSVYDGENRRFLFNLRDCTSGGVIRSYCIDNDWKIFLRKHNLREGDVLTFYRFREAGVFKLKYYYVLKYFRKPLDVVDRLKSNEDRMEKIFDGQKRIVLGPDSSASCFYKTLTSIEVVQKNPKLYFDPHDASVLTNCPEIGRRPLGQCSKWLSIFDGKNRKYKMNLQHCISGGEIRSFCISMGWKKFLRAHNLREGDVLTFYRFRVECGDSELRYYYVLKYFRKPPDVDRYKNEVGQEDE</sequence>
<dbReference type="CDD" id="cd10017">
    <property type="entry name" value="B3_DNA"/>
    <property type="match status" value="2"/>
</dbReference>
<dbReference type="InterPro" id="IPR003340">
    <property type="entry name" value="B3_DNA-bd"/>
</dbReference>
<keyword evidence="2" id="KW-0805">Transcription regulation</keyword>
<dbReference type="OrthoDB" id="914210at2759"/>
<reference evidence="9" key="1">
    <citation type="journal article" date="2019" name="Curr. Biol.">
        <title>Genome Sequence of Striga asiatica Provides Insight into the Evolution of Plant Parasitism.</title>
        <authorList>
            <person name="Yoshida S."/>
            <person name="Kim S."/>
            <person name="Wafula E.K."/>
            <person name="Tanskanen J."/>
            <person name="Kim Y.M."/>
            <person name="Honaas L."/>
            <person name="Yang Z."/>
            <person name="Spallek T."/>
            <person name="Conn C.E."/>
            <person name="Ichihashi Y."/>
            <person name="Cheong K."/>
            <person name="Cui S."/>
            <person name="Der J.P."/>
            <person name="Gundlach H."/>
            <person name="Jiao Y."/>
            <person name="Hori C."/>
            <person name="Ishida J.K."/>
            <person name="Kasahara H."/>
            <person name="Kiba T."/>
            <person name="Kim M.S."/>
            <person name="Koo N."/>
            <person name="Laohavisit A."/>
            <person name="Lee Y.H."/>
            <person name="Lumba S."/>
            <person name="McCourt P."/>
            <person name="Mortimer J.C."/>
            <person name="Mutuku J.M."/>
            <person name="Nomura T."/>
            <person name="Sasaki-Sekimoto Y."/>
            <person name="Seto Y."/>
            <person name="Wang Y."/>
            <person name="Wakatake T."/>
            <person name="Sakakibara H."/>
            <person name="Demura T."/>
            <person name="Yamaguchi S."/>
            <person name="Yoneyama K."/>
            <person name="Manabe R.I."/>
            <person name="Nelson D.C."/>
            <person name="Schulman A.H."/>
            <person name="Timko M.P."/>
            <person name="dePamphilis C.W."/>
            <person name="Choi D."/>
            <person name="Shirasu K."/>
        </authorList>
    </citation>
    <scope>NUCLEOTIDE SEQUENCE [LARGE SCALE GENOMIC DNA]</scope>
    <source>
        <strain evidence="9">cv. UVA1</strain>
    </source>
</reference>
<dbReference type="Proteomes" id="UP000325081">
    <property type="component" value="Unassembled WGS sequence"/>
</dbReference>
<dbReference type="GO" id="GO:0005634">
    <property type="term" value="C:nucleus"/>
    <property type="evidence" value="ECO:0007669"/>
    <property type="project" value="UniProtKB-SubCell"/>
</dbReference>
<dbReference type="PANTHER" id="PTHR31140">
    <property type="entry name" value="B3 DOMAIN-CONTAINING TRANSCRIPTION FACTOR ABI3"/>
    <property type="match status" value="1"/>
</dbReference>
<dbReference type="Pfam" id="PF02362">
    <property type="entry name" value="B3"/>
    <property type="match status" value="1"/>
</dbReference>
<dbReference type="PANTHER" id="PTHR31140:SF81">
    <property type="entry name" value="B3 DOMAIN-CONTAINING TRANSCRIPTION FACTOR ABI3"/>
    <property type="match status" value="1"/>
</dbReference>
<evidence type="ECO:0000256" key="5">
    <source>
        <dbReference type="ARBA" id="ARBA00023242"/>
    </source>
</evidence>
<dbReference type="EMBL" id="BKCP01000001">
    <property type="protein sequence ID" value="GER24669.1"/>
    <property type="molecule type" value="Genomic_DNA"/>
</dbReference>
<keyword evidence="3" id="KW-0238">DNA-binding</keyword>